<keyword evidence="3" id="KW-1185">Reference proteome</keyword>
<dbReference type="InterPro" id="IPR003797">
    <property type="entry name" value="DegV"/>
</dbReference>
<evidence type="ECO:0000313" key="3">
    <source>
        <dbReference type="Proteomes" id="UP000050331"/>
    </source>
</evidence>
<evidence type="ECO:0000256" key="1">
    <source>
        <dbReference type="ARBA" id="ARBA00023121"/>
    </source>
</evidence>
<accession>A0A0U4F4A0</accession>
<protein>
    <submittedName>
        <fullName evidence="2">Fatty acid-binding protein DegV</fullName>
    </submittedName>
</protein>
<dbReference type="PANTHER" id="PTHR33434">
    <property type="entry name" value="DEGV DOMAIN-CONTAINING PROTEIN DR_1986-RELATED"/>
    <property type="match status" value="1"/>
</dbReference>
<dbReference type="InterPro" id="IPR050270">
    <property type="entry name" value="DegV_domain_contain"/>
</dbReference>
<sequence length="281" mass="30896">MKIAVMTDSTSYIPGELIDKHNIHIVPLSVVFGDTSYREGTDITTEEFYQKVKEAEELPKTSQPSIGMISNKLEELAKDYDAVVSVHLSSGISGTYQAVASAGEMIDAIDVYPYDSELSCMGQGFYVLEAAELSEVLDTPEAIIARLDEMKKSTRAYFMADDLSHLQRGGRLNGAQAIVGSLLQVKPVLHFVDKKIVPFEKIRTRKKALNRIMGMIEEEAAQGKKLKVAFIHANNESAAAELKEQFDADYPGMDTMISYFGPVIGTHLGEGALGVCWYTKA</sequence>
<evidence type="ECO:0000313" key="2">
    <source>
        <dbReference type="EMBL" id="ALX50343.1"/>
    </source>
</evidence>
<keyword evidence="1" id="KW-0446">Lipid-binding</keyword>
<dbReference type="AlphaFoldDB" id="A0A0U4F4A0"/>
<dbReference type="SUPFAM" id="SSF82549">
    <property type="entry name" value="DAK1/DegV-like"/>
    <property type="match status" value="1"/>
</dbReference>
<dbReference type="RefSeq" id="WP_068447759.1">
    <property type="nucleotide sequence ID" value="NZ_CP013862.1"/>
</dbReference>
<gene>
    <name evidence="2" type="ORF">AOX59_18230</name>
</gene>
<dbReference type="KEGG" id="lao:AOX59_18230"/>
<dbReference type="NCBIfam" id="TIGR00762">
    <property type="entry name" value="DegV"/>
    <property type="match status" value="1"/>
</dbReference>
<dbReference type="Gene3D" id="3.30.1180.10">
    <property type="match status" value="1"/>
</dbReference>
<dbReference type="Pfam" id="PF02645">
    <property type="entry name" value="DegV"/>
    <property type="match status" value="1"/>
</dbReference>
<dbReference type="OrthoDB" id="9775494at2"/>
<name>A0A0U4F4A0_9BACI</name>
<dbReference type="InterPro" id="IPR043168">
    <property type="entry name" value="DegV_C"/>
</dbReference>
<dbReference type="Proteomes" id="UP000050331">
    <property type="component" value="Chromosome"/>
</dbReference>
<dbReference type="PANTHER" id="PTHR33434:SF2">
    <property type="entry name" value="FATTY ACID-BINDING PROTEIN TM_1468"/>
    <property type="match status" value="1"/>
</dbReference>
<dbReference type="EMBL" id="CP013862">
    <property type="protein sequence ID" value="ALX50343.1"/>
    <property type="molecule type" value="Genomic_DNA"/>
</dbReference>
<dbReference type="PROSITE" id="PS51482">
    <property type="entry name" value="DEGV"/>
    <property type="match status" value="1"/>
</dbReference>
<proteinExistence type="predicted"/>
<dbReference type="STRING" id="1472767.AOX59_18230"/>
<reference evidence="2 3" key="1">
    <citation type="submission" date="2016-01" db="EMBL/GenBank/DDBJ databases">
        <title>Complete genome sequence of strain Lentibacillus amyloliquefaciens LAM0015T isolated from saline sediment.</title>
        <authorList>
            <person name="Wang J.-L."/>
            <person name="He M.-X."/>
        </authorList>
    </citation>
    <scope>NUCLEOTIDE SEQUENCE [LARGE SCALE GENOMIC DNA]</scope>
    <source>
        <strain evidence="2 3">LAM0015</strain>
    </source>
</reference>
<dbReference type="GO" id="GO:0008289">
    <property type="term" value="F:lipid binding"/>
    <property type="evidence" value="ECO:0007669"/>
    <property type="project" value="UniProtKB-KW"/>
</dbReference>
<dbReference type="Gene3D" id="3.40.50.10170">
    <property type="match status" value="1"/>
</dbReference>
<organism evidence="2 3">
    <name type="scientific">Lentibacillus amyloliquefaciens</name>
    <dbReference type="NCBI Taxonomy" id="1472767"/>
    <lineage>
        <taxon>Bacteria</taxon>
        <taxon>Bacillati</taxon>
        <taxon>Bacillota</taxon>
        <taxon>Bacilli</taxon>
        <taxon>Bacillales</taxon>
        <taxon>Bacillaceae</taxon>
        <taxon>Lentibacillus</taxon>
    </lineage>
</organism>